<comment type="caution">
    <text evidence="2">The sequence shown here is derived from an EMBL/GenBank/DDBJ whole genome shotgun (WGS) entry which is preliminary data.</text>
</comment>
<gene>
    <name evidence="2" type="ORF">NCTC11327_01122</name>
</gene>
<proteinExistence type="predicted"/>
<accession>A0AAX2LQI9</accession>
<protein>
    <submittedName>
        <fullName evidence="2">Periplasmic protein</fullName>
    </submittedName>
</protein>
<reference evidence="2 3" key="1">
    <citation type="submission" date="2018-06" db="EMBL/GenBank/DDBJ databases">
        <authorList>
            <consortium name="Pathogen Informatics"/>
            <person name="Doyle S."/>
        </authorList>
    </citation>
    <scope>NUCLEOTIDE SEQUENCE [LARGE SCALE GENOMIC DNA]</scope>
    <source>
        <strain evidence="2 3">NCTC11327</strain>
    </source>
</reference>
<dbReference type="EMBL" id="UHIP01000001">
    <property type="protein sequence ID" value="SUP22753.1"/>
    <property type="molecule type" value="Genomic_DNA"/>
</dbReference>
<dbReference type="InterPro" id="IPR016087">
    <property type="entry name" value="Chalcone_isomerase"/>
</dbReference>
<organism evidence="2 3">
    <name type="scientific">Vibrio fluvialis</name>
    <dbReference type="NCBI Taxonomy" id="676"/>
    <lineage>
        <taxon>Bacteria</taxon>
        <taxon>Pseudomonadati</taxon>
        <taxon>Pseudomonadota</taxon>
        <taxon>Gammaproteobacteria</taxon>
        <taxon>Vibrionales</taxon>
        <taxon>Vibrionaceae</taxon>
        <taxon>Vibrio</taxon>
    </lineage>
</organism>
<evidence type="ECO:0000313" key="3">
    <source>
        <dbReference type="Proteomes" id="UP000254626"/>
    </source>
</evidence>
<feature type="domain" description="Chalcone isomerase" evidence="1">
    <location>
        <begin position="31"/>
        <end position="171"/>
    </location>
</feature>
<dbReference type="Proteomes" id="UP000254626">
    <property type="component" value="Unassembled WGS sequence"/>
</dbReference>
<evidence type="ECO:0000313" key="2">
    <source>
        <dbReference type="EMBL" id="SUP22753.1"/>
    </source>
</evidence>
<name>A0AAX2LQI9_VIBFL</name>
<evidence type="ECO:0000259" key="1">
    <source>
        <dbReference type="Pfam" id="PF16036"/>
    </source>
</evidence>
<dbReference type="Pfam" id="PF16036">
    <property type="entry name" value="Chalcone_3"/>
    <property type="match status" value="1"/>
</dbReference>
<sequence>MAVLWTATANSAEINGKPSAQWTDWPVVGQATLSWFWLDIYSSQLRTPDGHYQQDSDVTPHPVALEIRYLRDISRDQLLEATQDQWHKLGYNESSSDQWLDALTSMIPDVKAGERLVYVSDGLSGQMYYFTQQGQQRLLGSVANEQMNDAFLSIWLSPKTEYPKLRNQLIGMNR</sequence>
<dbReference type="AlphaFoldDB" id="A0AAX2LQI9"/>